<keyword evidence="3" id="KW-1185">Reference proteome</keyword>
<feature type="compositionally biased region" description="Low complexity" evidence="1">
    <location>
        <begin position="948"/>
        <end position="961"/>
    </location>
</feature>
<name>W9XXG2_9EURO</name>
<feature type="region of interest" description="Disordered" evidence="1">
    <location>
        <begin position="347"/>
        <end position="416"/>
    </location>
</feature>
<feature type="region of interest" description="Disordered" evidence="1">
    <location>
        <begin position="457"/>
        <end position="493"/>
    </location>
</feature>
<dbReference type="AlphaFoldDB" id="W9XXG2"/>
<reference evidence="2 3" key="1">
    <citation type="submission" date="2013-03" db="EMBL/GenBank/DDBJ databases">
        <title>The Genome Sequence of Cladophialophora psammophila CBS 110553.</title>
        <authorList>
            <consortium name="The Broad Institute Genomics Platform"/>
            <person name="Cuomo C."/>
            <person name="de Hoog S."/>
            <person name="Gorbushina A."/>
            <person name="Walker B."/>
            <person name="Young S.K."/>
            <person name="Zeng Q."/>
            <person name="Gargeya S."/>
            <person name="Fitzgerald M."/>
            <person name="Haas B."/>
            <person name="Abouelleil A."/>
            <person name="Allen A.W."/>
            <person name="Alvarado L."/>
            <person name="Arachchi H.M."/>
            <person name="Berlin A.M."/>
            <person name="Chapman S.B."/>
            <person name="Gainer-Dewar J."/>
            <person name="Goldberg J."/>
            <person name="Griggs A."/>
            <person name="Gujja S."/>
            <person name="Hansen M."/>
            <person name="Howarth C."/>
            <person name="Imamovic A."/>
            <person name="Ireland A."/>
            <person name="Larimer J."/>
            <person name="McCowan C."/>
            <person name="Murphy C."/>
            <person name="Pearson M."/>
            <person name="Poon T.W."/>
            <person name="Priest M."/>
            <person name="Roberts A."/>
            <person name="Saif S."/>
            <person name="Shea T."/>
            <person name="Sisk P."/>
            <person name="Sykes S."/>
            <person name="Wortman J."/>
            <person name="Nusbaum C."/>
            <person name="Birren B."/>
        </authorList>
    </citation>
    <scope>NUCLEOTIDE SEQUENCE [LARGE SCALE GENOMIC DNA]</scope>
    <source>
        <strain evidence="2 3">CBS 110553</strain>
    </source>
</reference>
<feature type="compositionally biased region" description="Polar residues" evidence="1">
    <location>
        <begin position="352"/>
        <end position="389"/>
    </location>
</feature>
<dbReference type="eggNOG" id="ENOG502T8AM">
    <property type="taxonomic scope" value="Eukaryota"/>
</dbReference>
<feature type="compositionally biased region" description="Polar residues" evidence="1">
    <location>
        <begin position="526"/>
        <end position="539"/>
    </location>
</feature>
<dbReference type="Proteomes" id="UP000019471">
    <property type="component" value="Unassembled WGS sequence"/>
</dbReference>
<accession>W9XXG2</accession>
<dbReference type="OrthoDB" id="4158554at2759"/>
<feature type="compositionally biased region" description="Low complexity" evidence="1">
    <location>
        <begin position="919"/>
        <end position="933"/>
    </location>
</feature>
<dbReference type="RefSeq" id="XP_007740451.1">
    <property type="nucleotide sequence ID" value="XM_007742261.1"/>
</dbReference>
<feature type="compositionally biased region" description="Basic and acidic residues" evidence="1">
    <location>
        <begin position="969"/>
        <end position="986"/>
    </location>
</feature>
<organism evidence="2 3">
    <name type="scientific">Cladophialophora psammophila CBS 110553</name>
    <dbReference type="NCBI Taxonomy" id="1182543"/>
    <lineage>
        <taxon>Eukaryota</taxon>
        <taxon>Fungi</taxon>
        <taxon>Dikarya</taxon>
        <taxon>Ascomycota</taxon>
        <taxon>Pezizomycotina</taxon>
        <taxon>Eurotiomycetes</taxon>
        <taxon>Chaetothyriomycetidae</taxon>
        <taxon>Chaetothyriales</taxon>
        <taxon>Herpotrichiellaceae</taxon>
        <taxon>Cladophialophora</taxon>
    </lineage>
</organism>
<feature type="region of interest" description="Disordered" evidence="1">
    <location>
        <begin position="1"/>
        <end position="91"/>
    </location>
</feature>
<dbReference type="EMBL" id="AMGX01000002">
    <property type="protein sequence ID" value="EXJ74949.1"/>
    <property type="molecule type" value="Genomic_DNA"/>
</dbReference>
<dbReference type="GeneID" id="19186378"/>
<dbReference type="HOGENOM" id="CLU_012619_0_0_1"/>
<feature type="region of interest" description="Disordered" evidence="1">
    <location>
        <begin position="736"/>
        <end position="986"/>
    </location>
</feature>
<feature type="compositionally biased region" description="Basic and acidic residues" evidence="1">
    <location>
        <begin position="834"/>
        <end position="844"/>
    </location>
</feature>
<feature type="compositionally biased region" description="Basic and acidic residues" evidence="1">
    <location>
        <begin position="270"/>
        <end position="280"/>
    </location>
</feature>
<evidence type="ECO:0000256" key="1">
    <source>
        <dbReference type="SAM" id="MobiDB-lite"/>
    </source>
</evidence>
<feature type="region of interest" description="Disordered" evidence="1">
    <location>
        <begin position="515"/>
        <end position="695"/>
    </location>
</feature>
<feature type="compositionally biased region" description="Low complexity" evidence="1">
    <location>
        <begin position="284"/>
        <end position="296"/>
    </location>
</feature>
<feature type="compositionally biased region" description="Polar residues" evidence="1">
    <location>
        <begin position="643"/>
        <end position="660"/>
    </location>
</feature>
<feature type="compositionally biased region" description="Basic and acidic residues" evidence="1">
    <location>
        <begin position="553"/>
        <end position="581"/>
    </location>
</feature>
<protein>
    <submittedName>
        <fullName evidence="2">Uncharacterized protein</fullName>
    </submittedName>
</protein>
<comment type="caution">
    <text evidence="2">The sequence shown here is derived from an EMBL/GenBank/DDBJ whole genome shotgun (WGS) entry which is preliminary data.</text>
</comment>
<feature type="compositionally biased region" description="Polar residues" evidence="1">
    <location>
        <begin position="240"/>
        <end position="265"/>
    </location>
</feature>
<evidence type="ECO:0000313" key="2">
    <source>
        <dbReference type="EMBL" id="EXJ74949.1"/>
    </source>
</evidence>
<evidence type="ECO:0000313" key="3">
    <source>
        <dbReference type="Proteomes" id="UP000019471"/>
    </source>
</evidence>
<feature type="compositionally biased region" description="Polar residues" evidence="1">
    <location>
        <begin position="78"/>
        <end position="91"/>
    </location>
</feature>
<feature type="compositionally biased region" description="Polar residues" evidence="1">
    <location>
        <begin position="194"/>
        <end position="213"/>
    </location>
</feature>
<feature type="compositionally biased region" description="Polar residues" evidence="1">
    <location>
        <begin position="39"/>
        <end position="67"/>
    </location>
</feature>
<gene>
    <name evidence="2" type="ORF">A1O5_01645</name>
</gene>
<feature type="compositionally biased region" description="Pro residues" evidence="1">
    <location>
        <begin position="860"/>
        <end position="870"/>
    </location>
</feature>
<feature type="compositionally biased region" description="Basic and acidic residues" evidence="1">
    <location>
        <begin position="791"/>
        <end position="804"/>
    </location>
</feature>
<feature type="region of interest" description="Disordered" evidence="1">
    <location>
        <begin position="185"/>
        <end position="316"/>
    </location>
</feature>
<sequence length="986" mass="107636">MESGLKKLWTRRKSKGNEGRQESRVGSLRKIQSTEHILRSITTSPGSNHTRTTSTDNQYKPSVSHRAQSALGGGIARPSTSWSRPGTDGSGSLMNAVTRAADSVAKAEQEYQYPADRYPKDQVRPKTPRYVDIFSLSTSNSPILRPGYNEDVAERNLDLARVALEGTHEYVPSSKFQEEVAARNAYPNLPGSGSVDSSPSAHQSGFHGSQSPVQMRGISSPASSHPRSPQKPVERPFPRHTQNIHNSIGTHSRQQSHQSWDSQGQLHELPASRHSTEDPRQTQSLASPATTLASSSHEPMLAHGHPGHLSRGSGDFQAPVFPNGALSSYQLSTSEVTQVKSNEPFPLHRQGIVTSPDHSTDSQGHSYSVRSPSNLSNASSVKRTINLPNRTIMDLTGNDSEVFSEGSPPSNYSSSPVLEHAKVDTMRKGQGVATFGPSTEDGETDIELTQATNHSPIRGEQPAAADVPQSLQPQPESHSEQPRSENPPARSHFAIGFSPITTIASASPRASVILEAPNTSDKTEETQTSSKPVELQNDQDVAGVAAHPGQHVQRNERSPDHPSRNKVKEIEKQTSRPKIESGNETIAGADSGKSVEPEIQEAPAIPPFEPDHDIDPLSSPRPYIHMPPESLNSIEPVDPVRPSSVSTREFANTPSRSMLTSVPEEVEVKSNGHAKPPRKFVTRTRPTGSHLYIDDDFSEDQIRSIPGYQSTFDEREYAQKQADARAALIRLQHSLNEEFLTQPSPPPESPSTRYNPPKHSYSFSDGKPVAPSSIFSQVRHSPTPADAIGEADTRFEDGRTETPYHHLTTVSHEREAGKARRKRSTRSAAASQEPYEKGKQRAESELNGPGPSIINDLESPKPPLHLPPPLRLNGHPINHHLQYQPPSPGEVSLSNFPIPVSSPRQSFIRPSVADDAERQQTPTPTQQHAPQHPLAGSAAGMKERILRRQASQRSQASGGSAFSIPFHMIPDRSSSRRDRSVMEADD</sequence>
<proteinExistence type="predicted"/>
<feature type="compositionally biased region" description="Low complexity" evidence="1">
    <location>
        <begin position="404"/>
        <end position="416"/>
    </location>
</feature>